<dbReference type="Pfam" id="PF16859">
    <property type="entry name" value="TetR_C_11"/>
    <property type="match status" value="1"/>
</dbReference>
<dbReference type="GO" id="GO:0003677">
    <property type="term" value="F:DNA binding"/>
    <property type="evidence" value="ECO:0007669"/>
    <property type="project" value="UniProtKB-UniRule"/>
</dbReference>
<dbReference type="Proteomes" id="UP000063699">
    <property type="component" value="Chromosome"/>
</dbReference>
<name>A0A0N9HRR3_9PSEU</name>
<dbReference type="STRING" id="860235.AOZ06_25945"/>
<dbReference type="SUPFAM" id="SSF46689">
    <property type="entry name" value="Homeodomain-like"/>
    <property type="match status" value="1"/>
</dbReference>
<dbReference type="KEGG" id="kphy:AOZ06_25945"/>
<evidence type="ECO:0000313" key="6">
    <source>
        <dbReference type="EMBL" id="ALG09880.1"/>
    </source>
</evidence>
<gene>
    <name evidence="6" type="ORF">AOZ06_25945</name>
</gene>
<dbReference type="Gene3D" id="1.10.10.60">
    <property type="entry name" value="Homeodomain-like"/>
    <property type="match status" value="1"/>
</dbReference>
<dbReference type="AlphaFoldDB" id="A0A0N9HRR3"/>
<sequence length="190" mass="20659">MADTRPGGRTARTRAAVHNAVRELFAEGRDQPSVREVSERSGVHEVTIYRRWGRIESLVLDVAVTQLNEEAPFPDSGDLRRDLLDWAHAVAGQVKTREGFALFRALAAATSPLGGDQSGALAADAARYLRQRTAQMRLALDRFAAASGKLVSVAHILDVVLAPIYLRAIFGYEPPDTELEALVDRALATA</sequence>
<evidence type="ECO:0000313" key="7">
    <source>
        <dbReference type="Proteomes" id="UP000063699"/>
    </source>
</evidence>
<keyword evidence="3" id="KW-0804">Transcription</keyword>
<organism evidence="6 7">
    <name type="scientific">Kibdelosporangium phytohabitans</name>
    <dbReference type="NCBI Taxonomy" id="860235"/>
    <lineage>
        <taxon>Bacteria</taxon>
        <taxon>Bacillati</taxon>
        <taxon>Actinomycetota</taxon>
        <taxon>Actinomycetes</taxon>
        <taxon>Pseudonocardiales</taxon>
        <taxon>Pseudonocardiaceae</taxon>
        <taxon>Kibdelosporangium</taxon>
    </lineage>
</organism>
<evidence type="ECO:0000256" key="4">
    <source>
        <dbReference type="PROSITE-ProRule" id="PRU00335"/>
    </source>
</evidence>
<dbReference type="InterPro" id="IPR011075">
    <property type="entry name" value="TetR_C"/>
</dbReference>
<feature type="DNA-binding region" description="H-T-H motif" evidence="4">
    <location>
        <begin position="33"/>
        <end position="52"/>
    </location>
</feature>
<dbReference type="Gene3D" id="1.10.357.10">
    <property type="entry name" value="Tetracycline Repressor, domain 2"/>
    <property type="match status" value="1"/>
</dbReference>
<evidence type="ECO:0000259" key="5">
    <source>
        <dbReference type="PROSITE" id="PS50977"/>
    </source>
</evidence>
<keyword evidence="1" id="KW-0805">Transcription regulation</keyword>
<dbReference type="InterPro" id="IPR036271">
    <property type="entry name" value="Tet_transcr_reg_TetR-rel_C_sf"/>
</dbReference>
<evidence type="ECO:0000256" key="3">
    <source>
        <dbReference type="ARBA" id="ARBA00023163"/>
    </source>
</evidence>
<dbReference type="InterPro" id="IPR009057">
    <property type="entry name" value="Homeodomain-like_sf"/>
</dbReference>
<accession>A0A0N9HRR3</accession>
<dbReference type="PROSITE" id="PS50977">
    <property type="entry name" value="HTH_TETR_2"/>
    <property type="match status" value="1"/>
</dbReference>
<dbReference type="SUPFAM" id="SSF48498">
    <property type="entry name" value="Tetracyclin repressor-like, C-terminal domain"/>
    <property type="match status" value="1"/>
</dbReference>
<evidence type="ECO:0000256" key="1">
    <source>
        <dbReference type="ARBA" id="ARBA00023015"/>
    </source>
</evidence>
<dbReference type="EMBL" id="CP012752">
    <property type="protein sequence ID" value="ALG09880.1"/>
    <property type="molecule type" value="Genomic_DNA"/>
</dbReference>
<keyword evidence="7" id="KW-1185">Reference proteome</keyword>
<dbReference type="InterPro" id="IPR001647">
    <property type="entry name" value="HTH_TetR"/>
</dbReference>
<keyword evidence="2 4" id="KW-0238">DNA-binding</keyword>
<protein>
    <submittedName>
        <fullName evidence="6">Transcriptional regulator</fullName>
    </submittedName>
</protein>
<proteinExistence type="predicted"/>
<evidence type="ECO:0000256" key="2">
    <source>
        <dbReference type="ARBA" id="ARBA00023125"/>
    </source>
</evidence>
<reference evidence="6 7" key="1">
    <citation type="submission" date="2015-07" db="EMBL/GenBank/DDBJ databases">
        <title>Genome sequencing of Kibdelosporangium phytohabitans.</title>
        <authorList>
            <person name="Qin S."/>
            <person name="Xing K."/>
        </authorList>
    </citation>
    <scope>NUCLEOTIDE SEQUENCE [LARGE SCALE GENOMIC DNA]</scope>
    <source>
        <strain evidence="6 7">KLBMP1111</strain>
    </source>
</reference>
<feature type="domain" description="HTH tetR-type" evidence="5">
    <location>
        <begin position="11"/>
        <end position="70"/>
    </location>
</feature>